<sequence length="137" mass="14682">MTPLINIDVPDLAAAVRFYRAAFGLAPTRRIGDAAVEMAGWPTPVYLLQRGEHTSTAGRARRSYARHWTPLHLDVVVDDVRAARDRAAAAGAVVEGEIAAHDWGSLVTLSDPFGHGFCLIQFHGDGYGAISTAADDL</sequence>
<dbReference type="PANTHER" id="PTHR34109">
    <property type="entry name" value="BNAUNNG04460D PROTEIN-RELATED"/>
    <property type="match status" value="1"/>
</dbReference>
<dbReference type="InterPro" id="IPR037523">
    <property type="entry name" value="VOC_core"/>
</dbReference>
<keyword evidence="4" id="KW-1185">Reference proteome</keyword>
<dbReference type="GO" id="GO:0016829">
    <property type="term" value="F:lyase activity"/>
    <property type="evidence" value="ECO:0007669"/>
    <property type="project" value="UniProtKB-KW"/>
</dbReference>
<proteinExistence type="predicted"/>
<dbReference type="EMBL" id="BSFF01000010">
    <property type="protein sequence ID" value="GLK57524.1"/>
    <property type="molecule type" value="Genomic_DNA"/>
</dbReference>
<evidence type="ECO:0000313" key="3">
    <source>
        <dbReference type="EMBL" id="MBM7853261.1"/>
    </source>
</evidence>
<feature type="domain" description="VOC" evidence="1">
    <location>
        <begin position="1"/>
        <end position="122"/>
    </location>
</feature>
<reference evidence="2" key="1">
    <citation type="journal article" date="2014" name="Int. J. Syst. Evol. Microbiol.">
        <title>Complete genome sequence of Corynebacterium casei LMG S-19264T (=DSM 44701T), isolated from a smear-ripened cheese.</title>
        <authorList>
            <consortium name="US DOE Joint Genome Institute (JGI-PGF)"/>
            <person name="Walter F."/>
            <person name="Albersmeier A."/>
            <person name="Kalinowski J."/>
            <person name="Ruckert C."/>
        </authorList>
    </citation>
    <scope>NUCLEOTIDE SEQUENCE</scope>
    <source>
        <strain evidence="2">VKM B-1606</strain>
    </source>
</reference>
<dbReference type="Pfam" id="PF18029">
    <property type="entry name" value="Glyoxalase_6"/>
    <property type="match status" value="1"/>
</dbReference>
<evidence type="ECO:0000313" key="5">
    <source>
        <dbReference type="Proteomes" id="UP001143400"/>
    </source>
</evidence>
<reference evidence="2" key="3">
    <citation type="submission" date="2023-01" db="EMBL/GenBank/DDBJ databases">
        <authorList>
            <person name="Sun Q."/>
            <person name="Evtushenko L."/>
        </authorList>
    </citation>
    <scope>NUCLEOTIDE SEQUENCE</scope>
    <source>
        <strain evidence="2">VKM B-1606</strain>
    </source>
</reference>
<dbReference type="Proteomes" id="UP001143400">
    <property type="component" value="Unassembled WGS sequence"/>
</dbReference>
<gene>
    <name evidence="2" type="ORF">GCM10008170_35440</name>
    <name evidence="3" type="ORF">JOD31_003512</name>
</gene>
<dbReference type="AlphaFoldDB" id="A0A9W6MTP0"/>
<reference evidence="3 4" key="2">
    <citation type="submission" date="2021-01" db="EMBL/GenBank/DDBJ databases">
        <title>Genomic Encyclopedia of Type Strains, Phase IV (KMG-IV): sequencing the most valuable type-strain genomes for metagenomic binning, comparative biology and taxonomic classification.</title>
        <authorList>
            <person name="Goeker M."/>
        </authorList>
    </citation>
    <scope>NUCLEOTIDE SEQUENCE [LARGE SCALE GENOMIC DNA]</scope>
    <source>
        <strain evidence="3 4">DSM 6130</strain>
    </source>
</reference>
<dbReference type="InterPro" id="IPR041581">
    <property type="entry name" value="Glyoxalase_6"/>
</dbReference>
<organism evidence="2 5">
    <name type="scientific">Methylopila capsulata</name>
    <dbReference type="NCBI Taxonomy" id="61654"/>
    <lineage>
        <taxon>Bacteria</taxon>
        <taxon>Pseudomonadati</taxon>
        <taxon>Pseudomonadota</taxon>
        <taxon>Alphaproteobacteria</taxon>
        <taxon>Hyphomicrobiales</taxon>
        <taxon>Methylopilaceae</taxon>
        <taxon>Methylopila</taxon>
    </lineage>
</organism>
<dbReference type="InterPro" id="IPR029068">
    <property type="entry name" value="Glyas_Bleomycin-R_OHBP_Dase"/>
</dbReference>
<evidence type="ECO:0000313" key="2">
    <source>
        <dbReference type="EMBL" id="GLK57524.1"/>
    </source>
</evidence>
<dbReference type="PROSITE" id="PS51819">
    <property type="entry name" value="VOC"/>
    <property type="match status" value="1"/>
</dbReference>
<comment type="caution">
    <text evidence="2">The sequence shown here is derived from an EMBL/GenBank/DDBJ whole genome shotgun (WGS) entry which is preliminary data.</text>
</comment>
<dbReference type="Gene3D" id="3.10.180.10">
    <property type="entry name" value="2,3-Dihydroxybiphenyl 1,2-Dioxygenase, domain 1"/>
    <property type="match status" value="1"/>
</dbReference>
<dbReference type="RefSeq" id="WP_204951715.1">
    <property type="nucleotide sequence ID" value="NZ_BSFF01000010.1"/>
</dbReference>
<evidence type="ECO:0000313" key="4">
    <source>
        <dbReference type="Proteomes" id="UP000758856"/>
    </source>
</evidence>
<dbReference type="EMBL" id="JAFBCY010000004">
    <property type="protein sequence ID" value="MBM7853261.1"/>
    <property type="molecule type" value="Genomic_DNA"/>
</dbReference>
<dbReference type="SUPFAM" id="SSF54593">
    <property type="entry name" value="Glyoxalase/Bleomycin resistance protein/Dihydroxybiphenyl dioxygenase"/>
    <property type="match status" value="1"/>
</dbReference>
<protein>
    <submittedName>
        <fullName evidence="3">Enzyme related to lactoylglutathione lyase</fullName>
    </submittedName>
    <submittedName>
        <fullName evidence="2">Glyoxalase</fullName>
    </submittedName>
</protein>
<keyword evidence="3" id="KW-0456">Lyase</keyword>
<dbReference type="Proteomes" id="UP000758856">
    <property type="component" value="Unassembled WGS sequence"/>
</dbReference>
<accession>A0A9W6MTP0</accession>
<evidence type="ECO:0000259" key="1">
    <source>
        <dbReference type="PROSITE" id="PS51819"/>
    </source>
</evidence>
<dbReference type="PANTHER" id="PTHR34109:SF1">
    <property type="entry name" value="VOC DOMAIN-CONTAINING PROTEIN"/>
    <property type="match status" value="1"/>
</dbReference>
<name>A0A9W6MTP0_9HYPH</name>